<keyword evidence="3" id="KW-1185">Reference proteome</keyword>
<gene>
    <name evidence="2" type="ORF">GCM10010347_46480</name>
</gene>
<feature type="compositionally biased region" description="Low complexity" evidence="1">
    <location>
        <begin position="159"/>
        <end position="169"/>
    </location>
</feature>
<sequence length="292" mass="31056">MSRSVSAARPPVNPRRVAPFRAVARTSAEVLTRMFTAPAGHADPAGAAENGGRISCLCNAPATPPKPRARGGPHNRAAPGERNALPHRRSADTTHRPPAPWRAPVPPGGRLRHTRAEHRGRAFPWARHSHRSRTRTGPAEEPDCGYAKRAESRVRHPAKGAGHPAPGSGARRRARAVKRPPRHTPGVPPTTRGSGTRSPAPGLRHVAAARGEGHRTPAPGSGARRRARAVKRPPRHTPAYRPRRAAAPARQHGSSGTRQRHVAAARGSGTTSPPRGRRQPLPGFARRGGRGG</sequence>
<reference evidence="3" key="1">
    <citation type="journal article" date="2019" name="Int. J. Syst. Evol. Microbiol.">
        <title>The Global Catalogue of Microorganisms (GCM) 10K type strain sequencing project: providing services to taxonomists for standard genome sequencing and annotation.</title>
        <authorList>
            <consortium name="The Broad Institute Genomics Platform"/>
            <consortium name="The Broad Institute Genome Sequencing Center for Infectious Disease"/>
            <person name="Wu L."/>
            <person name="Ma J."/>
        </authorList>
    </citation>
    <scope>NUCLEOTIDE SEQUENCE [LARGE SCALE GENOMIC DNA]</scope>
    <source>
        <strain evidence="3">JCM 4738</strain>
    </source>
</reference>
<accession>A0ABQ3F204</accession>
<protein>
    <submittedName>
        <fullName evidence="2">Uncharacterized protein</fullName>
    </submittedName>
</protein>
<evidence type="ECO:0000256" key="1">
    <source>
        <dbReference type="SAM" id="MobiDB-lite"/>
    </source>
</evidence>
<feature type="compositionally biased region" description="Basic residues" evidence="1">
    <location>
        <begin position="223"/>
        <end position="235"/>
    </location>
</feature>
<feature type="compositionally biased region" description="Basic residues" evidence="1">
    <location>
        <begin position="170"/>
        <end position="182"/>
    </location>
</feature>
<comment type="caution">
    <text evidence="2">The sequence shown here is derived from an EMBL/GenBank/DDBJ whole genome shotgun (WGS) entry which is preliminary data.</text>
</comment>
<dbReference type="Proteomes" id="UP000642673">
    <property type="component" value="Unassembled WGS sequence"/>
</dbReference>
<feature type="compositionally biased region" description="Low complexity" evidence="1">
    <location>
        <begin position="39"/>
        <end position="48"/>
    </location>
</feature>
<name>A0ABQ3F204_9ACTN</name>
<feature type="compositionally biased region" description="Pro residues" evidence="1">
    <location>
        <begin position="97"/>
        <end position="107"/>
    </location>
</feature>
<evidence type="ECO:0000313" key="3">
    <source>
        <dbReference type="Proteomes" id="UP000642673"/>
    </source>
</evidence>
<evidence type="ECO:0000313" key="2">
    <source>
        <dbReference type="EMBL" id="GHB70975.1"/>
    </source>
</evidence>
<organism evidence="2 3">
    <name type="scientific">Streptomyces cirratus</name>
    <dbReference type="NCBI Taxonomy" id="68187"/>
    <lineage>
        <taxon>Bacteria</taxon>
        <taxon>Bacillati</taxon>
        <taxon>Actinomycetota</taxon>
        <taxon>Actinomycetes</taxon>
        <taxon>Kitasatosporales</taxon>
        <taxon>Streptomycetaceae</taxon>
        <taxon>Streptomyces</taxon>
    </lineage>
</organism>
<feature type="region of interest" description="Disordered" evidence="1">
    <location>
        <begin position="39"/>
        <end position="292"/>
    </location>
</feature>
<feature type="compositionally biased region" description="Low complexity" evidence="1">
    <location>
        <begin position="237"/>
        <end position="250"/>
    </location>
</feature>
<dbReference type="EMBL" id="BMVP01000010">
    <property type="protein sequence ID" value="GHB70975.1"/>
    <property type="molecule type" value="Genomic_DNA"/>
</dbReference>
<proteinExistence type="predicted"/>